<feature type="compositionally biased region" description="Basic residues" evidence="1">
    <location>
        <begin position="194"/>
        <end position="206"/>
    </location>
</feature>
<evidence type="ECO:0000256" key="1">
    <source>
        <dbReference type="SAM" id="MobiDB-lite"/>
    </source>
</evidence>
<name>A0A9Q8PIV8_PASFU</name>
<feature type="compositionally biased region" description="Acidic residues" evidence="1">
    <location>
        <begin position="243"/>
        <end position="268"/>
    </location>
</feature>
<dbReference type="EMBL" id="CP090172">
    <property type="protein sequence ID" value="UJO23251.1"/>
    <property type="molecule type" value="Genomic_DNA"/>
</dbReference>
<dbReference type="RefSeq" id="XP_047767617.1">
    <property type="nucleotide sequence ID" value="XM_047911641.1"/>
</dbReference>
<sequence>MLEEKPSRASTPARDTHTAPKEPSGPFVQVSGWTPCNGAEYLRAKKIEQVQEEQEERQDQQDSPTREFITPADQDATPTRKDTAPTRIRYTPNNVPRDHQALFSGDIKYLHHDALFRLAKHWTMTQVAEHVNAAHGAEVVNQKKLSNRLSKDIGIMAERDGKPRDALLQELRTAQRANGVPINGRWSTSSSTSSKKRSGSPKRKQRTNPDFIPGLADRDGDIDMAQEDRSSSPTRASEFGEEHTEEQEVEDADDEGASEDDENDESDNEATTKVIQPPSIFARMMADRKAAKSNSPR</sequence>
<evidence type="ECO:0000313" key="2">
    <source>
        <dbReference type="EMBL" id="UJO23251.1"/>
    </source>
</evidence>
<proteinExistence type="predicted"/>
<dbReference type="KEGG" id="ffu:CLAFUR5_12493"/>
<dbReference type="GeneID" id="71992371"/>
<dbReference type="Proteomes" id="UP000756132">
    <property type="component" value="Chromosome 10"/>
</dbReference>
<accession>A0A9Q8PIV8</accession>
<dbReference type="AlphaFoldDB" id="A0A9Q8PIV8"/>
<feature type="compositionally biased region" description="Basic and acidic residues" evidence="1">
    <location>
        <begin position="216"/>
        <end position="230"/>
    </location>
</feature>
<evidence type="ECO:0000313" key="3">
    <source>
        <dbReference type="Proteomes" id="UP000756132"/>
    </source>
</evidence>
<feature type="region of interest" description="Disordered" evidence="1">
    <location>
        <begin position="1"/>
        <end position="93"/>
    </location>
</feature>
<gene>
    <name evidence="2" type="ORF">CLAFUR5_12493</name>
</gene>
<reference evidence="2" key="2">
    <citation type="journal article" date="2022" name="Microb. Genom.">
        <title>A chromosome-scale genome assembly of the tomato pathogen Cladosporium fulvum reveals a compartmentalized genome architecture and the presence of a dispensable chromosome.</title>
        <authorList>
            <person name="Zaccaron A.Z."/>
            <person name="Chen L.H."/>
            <person name="Samaras A."/>
            <person name="Stergiopoulos I."/>
        </authorList>
    </citation>
    <scope>NUCLEOTIDE SEQUENCE</scope>
    <source>
        <strain evidence="2">Race5_Kim</strain>
    </source>
</reference>
<reference evidence="2" key="1">
    <citation type="submission" date="2021-12" db="EMBL/GenBank/DDBJ databases">
        <authorList>
            <person name="Zaccaron A."/>
            <person name="Stergiopoulos I."/>
        </authorList>
    </citation>
    <scope>NUCLEOTIDE SEQUENCE</scope>
    <source>
        <strain evidence="2">Race5_Kim</strain>
    </source>
</reference>
<feature type="region of interest" description="Disordered" evidence="1">
    <location>
        <begin position="174"/>
        <end position="297"/>
    </location>
</feature>
<organism evidence="2 3">
    <name type="scientific">Passalora fulva</name>
    <name type="common">Tomato leaf mold</name>
    <name type="synonym">Cladosporium fulvum</name>
    <dbReference type="NCBI Taxonomy" id="5499"/>
    <lineage>
        <taxon>Eukaryota</taxon>
        <taxon>Fungi</taxon>
        <taxon>Dikarya</taxon>
        <taxon>Ascomycota</taxon>
        <taxon>Pezizomycotina</taxon>
        <taxon>Dothideomycetes</taxon>
        <taxon>Dothideomycetidae</taxon>
        <taxon>Mycosphaerellales</taxon>
        <taxon>Mycosphaerellaceae</taxon>
        <taxon>Fulvia</taxon>
    </lineage>
</organism>
<protein>
    <submittedName>
        <fullName evidence="2">Uncharacterized protein</fullName>
    </submittedName>
</protein>
<dbReference type="OrthoDB" id="3631686at2759"/>
<keyword evidence="3" id="KW-1185">Reference proteome</keyword>